<dbReference type="InterPro" id="IPR008250">
    <property type="entry name" value="ATPase_P-typ_transduc_dom_A_sf"/>
</dbReference>
<feature type="transmembrane region" description="Helical" evidence="7">
    <location>
        <begin position="764"/>
        <end position="782"/>
    </location>
</feature>
<feature type="transmembrane region" description="Helical" evidence="7">
    <location>
        <begin position="794"/>
        <end position="814"/>
    </location>
</feature>
<keyword evidence="5 7" id="KW-0472">Membrane</keyword>
<dbReference type="AlphaFoldDB" id="A0A3N2D1L8"/>
<feature type="compositionally biased region" description="Polar residues" evidence="6">
    <location>
        <begin position="1"/>
        <end position="14"/>
    </location>
</feature>
<dbReference type="InterPro" id="IPR044492">
    <property type="entry name" value="P_typ_ATPase_HD_dom"/>
</dbReference>
<gene>
    <name evidence="9" type="ORF">EDD28_3081</name>
</gene>
<feature type="transmembrane region" description="Helical" evidence="7">
    <location>
        <begin position="646"/>
        <end position="669"/>
    </location>
</feature>
<feature type="transmembrane region" description="Helical" evidence="7">
    <location>
        <begin position="675"/>
        <end position="693"/>
    </location>
</feature>
<feature type="domain" description="P-type ATPase A" evidence="8">
    <location>
        <begin position="116"/>
        <end position="214"/>
    </location>
</feature>
<keyword evidence="4 7" id="KW-1133">Transmembrane helix</keyword>
<feature type="transmembrane region" description="Helical" evidence="7">
    <location>
        <begin position="85"/>
        <end position="103"/>
    </location>
</feature>
<dbReference type="Gene3D" id="3.40.50.1000">
    <property type="entry name" value="HAD superfamily/HAD-like"/>
    <property type="match status" value="1"/>
</dbReference>
<evidence type="ECO:0000256" key="6">
    <source>
        <dbReference type="SAM" id="MobiDB-lite"/>
    </source>
</evidence>
<keyword evidence="10" id="KW-1185">Reference proteome</keyword>
<dbReference type="Gene3D" id="1.20.1110.10">
    <property type="entry name" value="Calcium-transporting ATPase, transmembrane domain"/>
    <property type="match status" value="1"/>
</dbReference>
<dbReference type="NCBIfam" id="TIGR01494">
    <property type="entry name" value="ATPase_P-type"/>
    <property type="match status" value="2"/>
</dbReference>
<evidence type="ECO:0000313" key="10">
    <source>
        <dbReference type="Proteomes" id="UP000275356"/>
    </source>
</evidence>
<evidence type="ECO:0000256" key="4">
    <source>
        <dbReference type="ARBA" id="ARBA00022989"/>
    </source>
</evidence>
<feature type="transmembrane region" description="Helical" evidence="7">
    <location>
        <begin position="270"/>
        <end position="301"/>
    </location>
</feature>
<protein>
    <submittedName>
        <fullName evidence="9">Cation-transporting ATPase E</fullName>
    </submittedName>
</protein>
<dbReference type="EMBL" id="RKHQ01000002">
    <property type="protein sequence ID" value="ROR93659.1"/>
    <property type="molecule type" value="Genomic_DNA"/>
</dbReference>
<dbReference type="Gene3D" id="3.40.1110.10">
    <property type="entry name" value="Calcium-transporting ATPase, cytoplasmic domain N"/>
    <property type="match status" value="1"/>
</dbReference>
<accession>A0A3N2D1L8</accession>
<dbReference type="GO" id="GO:0005886">
    <property type="term" value="C:plasma membrane"/>
    <property type="evidence" value="ECO:0007669"/>
    <property type="project" value="UniProtKB-SubCell"/>
</dbReference>
<evidence type="ECO:0000256" key="5">
    <source>
        <dbReference type="ARBA" id="ARBA00023136"/>
    </source>
</evidence>
<dbReference type="Pfam" id="PF00122">
    <property type="entry name" value="E1-E2_ATPase"/>
    <property type="match status" value="1"/>
</dbReference>
<dbReference type="GO" id="GO:0005524">
    <property type="term" value="F:ATP binding"/>
    <property type="evidence" value="ECO:0007669"/>
    <property type="project" value="InterPro"/>
</dbReference>
<dbReference type="InterPro" id="IPR023214">
    <property type="entry name" value="HAD_sf"/>
</dbReference>
<evidence type="ECO:0000256" key="3">
    <source>
        <dbReference type="ARBA" id="ARBA00022967"/>
    </source>
</evidence>
<dbReference type="RefSeq" id="WP_123740587.1">
    <property type="nucleotide sequence ID" value="NZ_RKHQ01000002.1"/>
</dbReference>
<dbReference type="InterPro" id="IPR023298">
    <property type="entry name" value="ATPase_P-typ_TM_dom_sf"/>
</dbReference>
<evidence type="ECO:0000256" key="7">
    <source>
        <dbReference type="SAM" id="Phobius"/>
    </source>
</evidence>
<dbReference type="InterPro" id="IPR036412">
    <property type="entry name" value="HAD-like_sf"/>
</dbReference>
<comment type="caution">
    <text evidence="9">The sequence shown here is derived from an EMBL/GenBank/DDBJ whole genome shotgun (WGS) entry which is preliminary data.</text>
</comment>
<dbReference type="Proteomes" id="UP000275356">
    <property type="component" value="Unassembled WGS sequence"/>
</dbReference>
<dbReference type="SUPFAM" id="SSF81653">
    <property type="entry name" value="Calcium ATPase, transduction domain A"/>
    <property type="match status" value="1"/>
</dbReference>
<dbReference type="InterPro" id="IPR018303">
    <property type="entry name" value="ATPase_P-typ_P_site"/>
</dbReference>
<dbReference type="Pfam" id="PF00702">
    <property type="entry name" value="Hydrolase"/>
    <property type="match status" value="1"/>
</dbReference>
<dbReference type="InterPro" id="IPR023299">
    <property type="entry name" value="ATPase_P-typ_cyto_dom_N"/>
</dbReference>
<dbReference type="InterPro" id="IPR059000">
    <property type="entry name" value="ATPase_P-type_domA"/>
</dbReference>
<evidence type="ECO:0000256" key="2">
    <source>
        <dbReference type="ARBA" id="ARBA00022692"/>
    </source>
</evidence>
<evidence type="ECO:0000259" key="8">
    <source>
        <dbReference type="Pfam" id="PF00122"/>
    </source>
</evidence>
<dbReference type="SUPFAM" id="SSF56784">
    <property type="entry name" value="HAD-like"/>
    <property type="match status" value="1"/>
</dbReference>
<dbReference type="InterPro" id="IPR001757">
    <property type="entry name" value="P_typ_ATPase"/>
</dbReference>
<dbReference type="SFLD" id="SFLDF00027">
    <property type="entry name" value="p-type_atpase"/>
    <property type="match status" value="1"/>
</dbReference>
<name>A0A3N2D1L8_9MICO</name>
<reference evidence="9 10" key="1">
    <citation type="submission" date="2018-11" db="EMBL/GenBank/DDBJ databases">
        <title>Sequencing the genomes of 1000 actinobacteria strains.</title>
        <authorList>
            <person name="Klenk H.-P."/>
        </authorList>
    </citation>
    <scope>NUCLEOTIDE SEQUENCE [LARGE SCALE GENOMIC DNA]</scope>
    <source>
        <strain evidence="9 10">DSM 13521</strain>
    </source>
</reference>
<keyword evidence="3" id="KW-1278">Translocase</keyword>
<dbReference type="SUPFAM" id="SSF81665">
    <property type="entry name" value="Calcium ATPase, transmembrane domain M"/>
    <property type="match status" value="1"/>
</dbReference>
<dbReference type="SFLD" id="SFLDG00002">
    <property type="entry name" value="C1.7:_P-type_atpase_like"/>
    <property type="match status" value="1"/>
</dbReference>
<feature type="transmembrane region" description="Helical" evidence="7">
    <location>
        <begin position="739"/>
        <end position="757"/>
    </location>
</feature>
<dbReference type="PANTHER" id="PTHR42861">
    <property type="entry name" value="CALCIUM-TRANSPORTING ATPASE"/>
    <property type="match status" value="1"/>
</dbReference>
<feature type="transmembrane region" description="Helical" evidence="7">
    <location>
        <begin position="705"/>
        <end position="727"/>
    </location>
</feature>
<dbReference type="OrthoDB" id="9814270at2"/>
<keyword evidence="2 7" id="KW-0812">Transmembrane</keyword>
<dbReference type="GO" id="GO:0016887">
    <property type="term" value="F:ATP hydrolysis activity"/>
    <property type="evidence" value="ECO:0007669"/>
    <property type="project" value="InterPro"/>
</dbReference>
<dbReference type="SFLD" id="SFLDS00003">
    <property type="entry name" value="Haloacid_Dehalogenase"/>
    <property type="match status" value="1"/>
</dbReference>
<comment type="subcellular location">
    <subcellularLocation>
        <location evidence="1">Cell membrane</location>
        <topology evidence="1">Multi-pass membrane protein</topology>
    </subcellularLocation>
</comment>
<dbReference type="PRINTS" id="PR00119">
    <property type="entry name" value="CATATPASE"/>
</dbReference>
<organism evidence="9 10">
    <name type="scientific">Salana multivorans</name>
    <dbReference type="NCBI Taxonomy" id="120377"/>
    <lineage>
        <taxon>Bacteria</taxon>
        <taxon>Bacillati</taxon>
        <taxon>Actinomycetota</taxon>
        <taxon>Actinomycetes</taxon>
        <taxon>Micrococcales</taxon>
        <taxon>Beutenbergiaceae</taxon>
        <taxon>Salana</taxon>
    </lineage>
</organism>
<feature type="transmembrane region" description="Helical" evidence="7">
    <location>
        <begin position="232"/>
        <end position="250"/>
    </location>
</feature>
<dbReference type="PROSITE" id="PS00154">
    <property type="entry name" value="ATPASE_E1_E2"/>
    <property type="match status" value="1"/>
</dbReference>
<evidence type="ECO:0000256" key="1">
    <source>
        <dbReference type="ARBA" id="ARBA00004651"/>
    </source>
</evidence>
<feature type="transmembrane region" description="Helical" evidence="7">
    <location>
        <begin position="59"/>
        <end position="79"/>
    </location>
</feature>
<feature type="region of interest" description="Disordered" evidence="6">
    <location>
        <begin position="1"/>
        <end position="25"/>
    </location>
</feature>
<sequence length="834" mass="86580">MTTSPRHAPSSPSGAETVEGGSGSTLGLSDAEVAERVASGRVNVTDDASSRSVWEILRANTFTLFNAMLGAAFVLVLTTGRWQDGLFGFVLVLNTGIGVLTEYRAKRTLDDLAILDAPTARVHRAGGMREVPVAEIVLDDVLELGTGDQVPVDAVVLTSRGLEANESLLTGESRPVRKATDDEVLSGSSIVAGSATVRANRVGADSYAQRITAAARRYSLASSELQGAIRSILRVVSWIIVPMALLLGLSQVRALGGWHEVTSTGTWRDAVVQAVAGVVGMIPDGLVLLVSINFALAAVVLARQNVLVQELPAVEILARVDALCLDKTGTITDGAVACDEVVPLGADGARTGEVPHATWLAVAGIASDPEANATAGALAGAVPADVAAPRVGERVPFSSERKWSALEIADGDAAGSWVLGAPEFVLADRDDDVARGALRTAAGLATTGSRVVLLGRTDALPQVDAGVGPAVTPVALAVLAEHVRDDAARTLAFFRDQDVELHVVSGDNPETVGAIATKVELLGPGEAVEGTDARSLPEDVTRLADLLEDAPVLGRVTPEQKVAIVEALQHSGHTVAMTGDGVNDALAIKTADLGIAMGNGARATKAVSRLVLLDGRFSVLPGVLAQGRRVIANMERVANFFLVKTAYSTVLALVTILAAFALPIGYPFLPRQLTLVSALTIGIPGFLLSLPPSGQRYVPGFLRRVLAFAIPAGVLFAAAALTVYLAVRESAGEEMARTLATFVALGLGMVVVVLHAGEPVWWKGVMVVVLLAAGLAAPYVPLAADFFLVERPTLAHWGLVGAVVVVGGALLVVVRRVGRAWASRATEPRSAKIS</sequence>
<evidence type="ECO:0000313" key="9">
    <source>
        <dbReference type="EMBL" id="ROR93659.1"/>
    </source>
</evidence>
<proteinExistence type="predicted"/>
<dbReference type="PRINTS" id="PR00120">
    <property type="entry name" value="HATPASE"/>
</dbReference>
<dbReference type="Gene3D" id="2.70.150.10">
    <property type="entry name" value="Calcium-transporting ATPase, cytoplasmic transduction domain A"/>
    <property type="match status" value="1"/>
</dbReference>